<gene>
    <name evidence="5" type="ORF">CTAYLR_003151</name>
</gene>
<evidence type="ECO:0000256" key="1">
    <source>
        <dbReference type="ARBA" id="ARBA00007953"/>
    </source>
</evidence>
<dbReference type="PANTHER" id="PTHR13326:SF21">
    <property type="entry name" value="PSEUDOURIDYLATE SYNTHASE PUS7L"/>
    <property type="match status" value="1"/>
</dbReference>
<name>A0AAD7UQQ6_9STRA</name>
<dbReference type="PROSITE" id="PS01268">
    <property type="entry name" value="UPF0024"/>
    <property type="match status" value="1"/>
</dbReference>
<comment type="similarity">
    <text evidence="1">Belongs to the pseudouridine synthase TruD family.</text>
</comment>
<dbReference type="GO" id="GO:0009982">
    <property type="term" value="F:pseudouridine synthase activity"/>
    <property type="evidence" value="ECO:0007669"/>
    <property type="project" value="InterPro"/>
</dbReference>
<evidence type="ECO:0000313" key="6">
    <source>
        <dbReference type="Proteomes" id="UP001230188"/>
    </source>
</evidence>
<evidence type="ECO:0000259" key="4">
    <source>
        <dbReference type="PROSITE" id="PS50984"/>
    </source>
</evidence>
<keyword evidence="6" id="KW-1185">Reference proteome</keyword>
<comment type="caution">
    <text evidence="5">The sequence shown here is derived from an EMBL/GenBank/DDBJ whole genome shotgun (WGS) entry which is preliminary data.</text>
</comment>
<dbReference type="InterPro" id="IPR020119">
    <property type="entry name" value="PsdUridine_synth_TruD_CS"/>
</dbReference>
<evidence type="ECO:0000313" key="5">
    <source>
        <dbReference type="EMBL" id="KAJ8613663.1"/>
    </source>
</evidence>
<dbReference type="InterPro" id="IPR020103">
    <property type="entry name" value="PsdUridine_synth_cat_dom_sf"/>
</dbReference>
<dbReference type="GO" id="GO:0003723">
    <property type="term" value="F:RNA binding"/>
    <property type="evidence" value="ECO:0007669"/>
    <property type="project" value="InterPro"/>
</dbReference>
<dbReference type="Pfam" id="PF01142">
    <property type="entry name" value="TruD"/>
    <property type="match status" value="2"/>
</dbReference>
<accession>A0AAD7UQQ6</accession>
<proteinExistence type="inferred from homology"/>
<dbReference type="SUPFAM" id="SSF55120">
    <property type="entry name" value="Pseudouridine synthase"/>
    <property type="match status" value="1"/>
</dbReference>
<evidence type="ECO:0000256" key="2">
    <source>
        <dbReference type="ARBA" id="ARBA00022694"/>
    </source>
</evidence>
<dbReference type="PANTHER" id="PTHR13326">
    <property type="entry name" value="TRNA PSEUDOURIDINE SYNTHASE D"/>
    <property type="match status" value="1"/>
</dbReference>
<dbReference type="EMBL" id="JAQMWT010000024">
    <property type="protein sequence ID" value="KAJ8613663.1"/>
    <property type="molecule type" value="Genomic_DNA"/>
</dbReference>
<dbReference type="InterPro" id="IPR011760">
    <property type="entry name" value="PsdUridine_synth_TruD_insert"/>
</dbReference>
<dbReference type="GO" id="GO:0008033">
    <property type="term" value="P:tRNA processing"/>
    <property type="evidence" value="ECO:0007669"/>
    <property type="project" value="UniProtKB-KW"/>
</dbReference>
<dbReference type="AlphaFoldDB" id="A0AAD7UQQ6"/>
<sequence>MDELPRWGQTKKILKSARLKKSPGDFIVDEISEEGGRASEEATEVAGNLCVLRKEDVEGLGAERVIKRALQTTVSTAGIKDKRAITYQFVSLGRTLAARRTWRGLALTPVGSRDRALETGQLSGNAFRVTLREVVGEIEMPSELEFPNYFGPQRVGSWRHGRAMLRRDYAELMLLVAPELETMAPKKVARKMRKTNLALSAVREYGRTGDAKSAIAAVPHRAKALWIHAYQSYLFNVGVAAVLRPGAEQHCLGLVGSQVPPEEDAVRAAMAADGITQQDFPRWCRGSPRRPVVATATNIQARRVKDDLRLSFELPPGSFATSFLREICDDLSY</sequence>
<feature type="domain" description="TRUD" evidence="4">
    <location>
        <begin position="145"/>
        <end position="333"/>
    </location>
</feature>
<dbReference type="GO" id="GO:0001522">
    <property type="term" value="P:pseudouridine synthesis"/>
    <property type="evidence" value="ECO:0007669"/>
    <property type="project" value="InterPro"/>
</dbReference>
<dbReference type="PROSITE" id="PS50984">
    <property type="entry name" value="TRUD"/>
    <property type="match status" value="1"/>
</dbReference>
<organism evidence="5 6">
    <name type="scientific">Chrysophaeum taylorii</name>
    <dbReference type="NCBI Taxonomy" id="2483200"/>
    <lineage>
        <taxon>Eukaryota</taxon>
        <taxon>Sar</taxon>
        <taxon>Stramenopiles</taxon>
        <taxon>Ochrophyta</taxon>
        <taxon>Pelagophyceae</taxon>
        <taxon>Pelagomonadales</taxon>
        <taxon>Pelagomonadaceae</taxon>
        <taxon>Chrysophaeum</taxon>
    </lineage>
</organism>
<dbReference type="Gene3D" id="3.30.2350.20">
    <property type="entry name" value="TruD, catalytic domain"/>
    <property type="match status" value="2"/>
</dbReference>
<dbReference type="Proteomes" id="UP001230188">
    <property type="component" value="Unassembled WGS sequence"/>
</dbReference>
<reference evidence="5" key="1">
    <citation type="submission" date="2023-01" db="EMBL/GenBank/DDBJ databases">
        <title>Metagenome sequencing of chrysophaentin producing Chrysophaeum taylorii.</title>
        <authorList>
            <person name="Davison J."/>
            <person name="Bewley C."/>
        </authorList>
    </citation>
    <scope>NUCLEOTIDE SEQUENCE</scope>
    <source>
        <strain evidence="5">NIES-1699</strain>
    </source>
</reference>
<dbReference type="InterPro" id="IPR001656">
    <property type="entry name" value="PsdUridine_synth_TruD"/>
</dbReference>
<keyword evidence="3" id="KW-0413">Isomerase</keyword>
<evidence type="ECO:0000256" key="3">
    <source>
        <dbReference type="ARBA" id="ARBA00023235"/>
    </source>
</evidence>
<keyword evidence="2" id="KW-0819">tRNA processing</keyword>
<protein>
    <recommendedName>
        <fullName evidence="4">TRUD domain-containing protein</fullName>
    </recommendedName>
</protein>
<dbReference type="InterPro" id="IPR042214">
    <property type="entry name" value="TruD_catalytic"/>
</dbReference>